<keyword evidence="5" id="KW-0028">Amino-acid biosynthesis</keyword>
<evidence type="ECO:0000313" key="14">
    <source>
        <dbReference type="Proteomes" id="UP000193087"/>
    </source>
</evidence>
<evidence type="ECO:0000256" key="9">
    <source>
        <dbReference type="ARBA" id="ARBA00023299"/>
    </source>
</evidence>
<evidence type="ECO:0000313" key="13">
    <source>
        <dbReference type="EMBL" id="ORW84127.1"/>
    </source>
</evidence>
<comment type="catalytic activity">
    <reaction evidence="10">
        <text>O-phospho-L-serine + H2O = L-serine + phosphate</text>
        <dbReference type="Rhea" id="RHEA:21208"/>
        <dbReference type="ChEBI" id="CHEBI:15377"/>
        <dbReference type="ChEBI" id="CHEBI:33384"/>
        <dbReference type="ChEBI" id="CHEBI:43474"/>
        <dbReference type="ChEBI" id="CHEBI:57524"/>
        <dbReference type="EC" id="3.1.3.3"/>
    </reaction>
</comment>
<dbReference type="InterPro" id="IPR050582">
    <property type="entry name" value="HAD-like_SerB"/>
</dbReference>
<evidence type="ECO:0000256" key="7">
    <source>
        <dbReference type="ARBA" id="ARBA00022801"/>
    </source>
</evidence>
<organism evidence="13 14">
    <name type="scientific">Mycobacterium riyadhense</name>
    <dbReference type="NCBI Taxonomy" id="486698"/>
    <lineage>
        <taxon>Bacteria</taxon>
        <taxon>Bacillati</taxon>
        <taxon>Actinomycetota</taxon>
        <taxon>Actinomycetes</taxon>
        <taxon>Mycobacteriales</taxon>
        <taxon>Mycobacteriaceae</taxon>
        <taxon>Mycobacterium</taxon>
    </lineage>
</organism>
<gene>
    <name evidence="13" type="ORF">AWC22_14165</name>
</gene>
<reference evidence="13 14" key="1">
    <citation type="submission" date="2016-01" db="EMBL/GenBank/DDBJ databases">
        <title>The new phylogeny of the genus Mycobacterium.</title>
        <authorList>
            <person name="Tarcisio F."/>
            <person name="Conor M."/>
            <person name="Antonella G."/>
            <person name="Elisabetta G."/>
            <person name="Giulia F.S."/>
            <person name="Sara T."/>
            <person name="Anna F."/>
            <person name="Clotilde B."/>
            <person name="Roberto B."/>
            <person name="Veronica D.S."/>
            <person name="Fabio R."/>
            <person name="Monica P."/>
            <person name="Olivier J."/>
            <person name="Enrico T."/>
            <person name="Nicola S."/>
        </authorList>
    </citation>
    <scope>NUCLEOTIDE SEQUENCE [LARGE SCALE GENOMIC DNA]</scope>
    <source>
        <strain evidence="13 14">DSM 45176</strain>
    </source>
</reference>
<evidence type="ECO:0000256" key="11">
    <source>
        <dbReference type="ARBA" id="ARBA00048523"/>
    </source>
</evidence>
<accession>A0A1X2D7I3</accession>
<sequence>MTLLPLRTLVAVIGGLLALTGCTDGRPGATRPGPGCPILAADPGWYGDNRDRIDAMIRQLGTCGKAGSVTNGAPLALFDWDNTMVRNDIGNATFFWMVRNSKIRQPANRDWTTTSAYLTPRAAASLAAACGELADPGQPLPTGANAGCADELVSVYTNRETRSGATAFGNFNHRRMQPSDAWAAQLLAGWSETEVTGFAAAARQENLDAPEKAEQTVGTSHQIGWVRYYAQMRDLVATLQANGFDVRVVSASAEPIVRLWAADVGIAADRVMGVRTVYDGDVLTARLATCGGEPSIPYNEGKRCRVNEQVFGVPDAAAFQQLPQGRRQAFGAGDSDGDVTFISDATALRLVLNRNQIELMCRAYANSDGRWLVNPTFIQALPMSPPYPCATQGFDEPDGGQGPLLQPDGSIVPDQPDRVY</sequence>
<dbReference type="STRING" id="486698.AWC22_14165"/>
<dbReference type="GO" id="GO:0000287">
    <property type="term" value="F:magnesium ion binding"/>
    <property type="evidence" value="ECO:0007669"/>
    <property type="project" value="TreeGrafter"/>
</dbReference>
<dbReference type="PROSITE" id="PS51257">
    <property type="entry name" value="PROKAR_LIPOPROTEIN"/>
    <property type="match status" value="1"/>
</dbReference>
<evidence type="ECO:0000256" key="10">
    <source>
        <dbReference type="ARBA" id="ARBA00048138"/>
    </source>
</evidence>
<dbReference type="AlphaFoldDB" id="A0A1X2D7I3"/>
<comment type="pathway">
    <text evidence="2">Amino-acid biosynthesis; L-serine biosynthesis; L-serine from 3-phospho-D-glycerate: step 3/3.</text>
</comment>
<evidence type="ECO:0000256" key="8">
    <source>
        <dbReference type="ARBA" id="ARBA00022842"/>
    </source>
</evidence>
<dbReference type="PANTHER" id="PTHR43344:SF2">
    <property type="entry name" value="PHOSPHOSERINE PHOSPHATASE"/>
    <property type="match status" value="1"/>
</dbReference>
<comment type="catalytic activity">
    <reaction evidence="11">
        <text>O-phospho-D-serine + H2O = D-serine + phosphate</text>
        <dbReference type="Rhea" id="RHEA:24873"/>
        <dbReference type="ChEBI" id="CHEBI:15377"/>
        <dbReference type="ChEBI" id="CHEBI:35247"/>
        <dbReference type="ChEBI" id="CHEBI:43474"/>
        <dbReference type="ChEBI" id="CHEBI:58680"/>
        <dbReference type="EC" id="3.1.3.3"/>
    </reaction>
</comment>
<evidence type="ECO:0000256" key="12">
    <source>
        <dbReference type="SAM" id="MobiDB-lite"/>
    </source>
</evidence>
<dbReference type="InterPro" id="IPR036412">
    <property type="entry name" value="HAD-like_sf"/>
</dbReference>
<feature type="region of interest" description="Disordered" evidence="12">
    <location>
        <begin position="388"/>
        <end position="420"/>
    </location>
</feature>
<comment type="similarity">
    <text evidence="3">Belongs to the HAD-like hydrolase superfamily. SerB family.</text>
</comment>
<proteinExistence type="inferred from homology"/>
<dbReference type="PANTHER" id="PTHR43344">
    <property type="entry name" value="PHOSPHOSERINE PHOSPHATASE"/>
    <property type="match status" value="1"/>
</dbReference>
<dbReference type="Pfam" id="PF12710">
    <property type="entry name" value="HAD"/>
    <property type="match status" value="1"/>
</dbReference>
<comment type="cofactor">
    <cofactor evidence="1">
        <name>Mg(2+)</name>
        <dbReference type="ChEBI" id="CHEBI:18420"/>
    </cofactor>
</comment>
<dbReference type="SUPFAM" id="SSF56784">
    <property type="entry name" value="HAD-like"/>
    <property type="match status" value="1"/>
</dbReference>
<evidence type="ECO:0000256" key="4">
    <source>
        <dbReference type="ARBA" id="ARBA00012640"/>
    </source>
</evidence>
<protein>
    <recommendedName>
        <fullName evidence="4">phosphoserine phosphatase</fullName>
        <ecNumber evidence="4">3.1.3.3</ecNumber>
    </recommendedName>
</protein>
<keyword evidence="8" id="KW-0460">Magnesium</keyword>
<keyword evidence="9" id="KW-0718">Serine biosynthesis</keyword>
<evidence type="ECO:0000256" key="5">
    <source>
        <dbReference type="ARBA" id="ARBA00022605"/>
    </source>
</evidence>
<dbReference type="EMBL" id="LQPQ01000038">
    <property type="protein sequence ID" value="ORW84127.1"/>
    <property type="molecule type" value="Genomic_DNA"/>
</dbReference>
<evidence type="ECO:0000256" key="6">
    <source>
        <dbReference type="ARBA" id="ARBA00022723"/>
    </source>
</evidence>
<dbReference type="Gene3D" id="3.40.50.1000">
    <property type="entry name" value="HAD superfamily/HAD-like"/>
    <property type="match status" value="2"/>
</dbReference>
<dbReference type="GO" id="GO:0006564">
    <property type="term" value="P:L-serine biosynthetic process"/>
    <property type="evidence" value="ECO:0007669"/>
    <property type="project" value="UniProtKB-KW"/>
</dbReference>
<evidence type="ECO:0000256" key="3">
    <source>
        <dbReference type="ARBA" id="ARBA00009184"/>
    </source>
</evidence>
<evidence type="ECO:0000256" key="1">
    <source>
        <dbReference type="ARBA" id="ARBA00001946"/>
    </source>
</evidence>
<dbReference type="InterPro" id="IPR023214">
    <property type="entry name" value="HAD_sf"/>
</dbReference>
<dbReference type="GO" id="GO:0036424">
    <property type="term" value="F:L-phosphoserine phosphatase activity"/>
    <property type="evidence" value="ECO:0007669"/>
    <property type="project" value="TreeGrafter"/>
</dbReference>
<keyword evidence="6" id="KW-0479">Metal-binding</keyword>
<keyword evidence="7" id="KW-0378">Hydrolase</keyword>
<dbReference type="EC" id="3.1.3.3" evidence="4"/>
<name>A0A1X2D7I3_9MYCO</name>
<dbReference type="Proteomes" id="UP000193087">
    <property type="component" value="Unassembled WGS sequence"/>
</dbReference>
<evidence type="ECO:0000256" key="2">
    <source>
        <dbReference type="ARBA" id="ARBA00005135"/>
    </source>
</evidence>
<dbReference type="OrthoDB" id="1633110at2"/>
<dbReference type="GO" id="GO:0005737">
    <property type="term" value="C:cytoplasm"/>
    <property type="evidence" value="ECO:0007669"/>
    <property type="project" value="TreeGrafter"/>
</dbReference>
<keyword evidence="14" id="KW-1185">Reference proteome</keyword>
<comment type="caution">
    <text evidence="13">The sequence shown here is derived from an EMBL/GenBank/DDBJ whole genome shotgun (WGS) entry which is preliminary data.</text>
</comment>